<evidence type="ECO:0000256" key="1">
    <source>
        <dbReference type="ARBA" id="ARBA00006484"/>
    </source>
</evidence>
<dbReference type="SUPFAM" id="SSF51735">
    <property type="entry name" value="NAD(P)-binding Rossmann-fold domains"/>
    <property type="match status" value="1"/>
</dbReference>
<dbReference type="PRINTS" id="PR00081">
    <property type="entry name" value="GDHRDH"/>
</dbReference>
<organism evidence="5">
    <name type="scientific">Paraconexibacter sp. AEG42_29</name>
    <dbReference type="NCBI Taxonomy" id="2997339"/>
    <lineage>
        <taxon>Bacteria</taxon>
        <taxon>Bacillati</taxon>
        <taxon>Actinomycetota</taxon>
        <taxon>Thermoleophilia</taxon>
        <taxon>Solirubrobacterales</taxon>
        <taxon>Paraconexibacteraceae</taxon>
        <taxon>Paraconexibacter</taxon>
    </lineage>
</organism>
<dbReference type="Gene3D" id="3.40.50.720">
    <property type="entry name" value="NAD(P)-binding Rossmann-like Domain"/>
    <property type="match status" value="1"/>
</dbReference>
<dbReference type="InterPro" id="IPR036291">
    <property type="entry name" value="NAD(P)-bd_dom_sf"/>
</dbReference>
<proteinExistence type="inferred from homology"/>
<dbReference type="KEGG" id="parq:DSM112329_04271"/>
<sequence length="277" mass="27931">MNAANGKTVLVTGGGAGIGRAVVDRFIAEGASVGVLERSAAHVQDLAAAHGDRVCAVLGDATSRADNERAVAETVTAFGGVDVLVACVGVFDYFASIVDVPSETVEEAFDELYGTNVKGMVLAVKAALPHLLARDGAIVLTASNAAFNTAGGGFLYTSSKFAVRGLVEQLAYELAPKIRVNAVAPGGTPSDLPGLKSLGQDGLRLRDVPGIESLISGSNPLGVVCAPEDHAGAYVYLASNEQARTVTGTVLRSDGGLGVRGLAQAGGLTDTTAPAPA</sequence>
<comment type="similarity">
    <text evidence="1">Belongs to the short-chain dehydrogenases/reductases (SDR) family.</text>
</comment>
<keyword evidence="2" id="KW-0058">Aromatic hydrocarbons catabolism</keyword>
<dbReference type="PANTHER" id="PTHR43943:SF17">
    <property type="entry name" value="3-PHENYLPROPIONATE-DIHYDRODIOL_CINNAMIC ACID-DIHYDRODIOL DEHYDROGENASE"/>
    <property type="match status" value="1"/>
</dbReference>
<keyword evidence="3 5" id="KW-0560">Oxidoreductase</keyword>
<dbReference type="AlphaFoldDB" id="A0AAU7B081"/>
<keyword evidence="4" id="KW-0520">NAD</keyword>
<reference evidence="5" key="1">
    <citation type="submission" date="2022-12" db="EMBL/GenBank/DDBJ databases">
        <title>Paraconexibacter alkalitolerans sp. nov. and Baekduia alba sp. nov., isolated from soil and emended description of the genera Paraconexibacter (Chun et al., 2020) and Baekduia (An et al., 2020).</title>
        <authorList>
            <person name="Vieira S."/>
            <person name="Huber K.J."/>
            <person name="Geppert A."/>
            <person name="Wolf J."/>
            <person name="Neumann-Schaal M."/>
            <person name="Muesken M."/>
            <person name="Overmann J."/>
        </authorList>
    </citation>
    <scope>NUCLEOTIDE SEQUENCE</scope>
    <source>
        <strain evidence="5">AEG42_29</strain>
    </source>
</reference>
<dbReference type="PROSITE" id="PS00061">
    <property type="entry name" value="ADH_SHORT"/>
    <property type="match status" value="1"/>
</dbReference>
<dbReference type="RefSeq" id="WP_354698585.1">
    <property type="nucleotide sequence ID" value="NZ_CP114014.1"/>
</dbReference>
<dbReference type="EMBL" id="CP114014">
    <property type="protein sequence ID" value="XAY07390.1"/>
    <property type="molecule type" value="Genomic_DNA"/>
</dbReference>
<evidence type="ECO:0000313" key="5">
    <source>
        <dbReference type="EMBL" id="XAY07390.1"/>
    </source>
</evidence>
<evidence type="ECO:0000256" key="3">
    <source>
        <dbReference type="ARBA" id="ARBA00023002"/>
    </source>
</evidence>
<dbReference type="FunFam" id="3.40.50.720:FF:000084">
    <property type="entry name" value="Short-chain dehydrogenase reductase"/>
    <property type="match status" value="1"/>
</dbReference>
<dbReference type="InterPro" id="IPR002347">
    <property type="entry name" value="SDR_fam"/>
</dbReference>
<evidence type="ECO:0000256" key="4">
    <source>
        <dbReference type="ARBA" id="ARBA00023027"/>
    </source>
</evidence>
<accession>A0AAU7B081</accession>
<dbReference type="PANTHER" id="PTHR43943">
    <property type="entry name" value="DEHYDROGENASE/REDUCTASE (SDR FAMILY) MEMBER 4"/>
    <property type="match status" value="1"/>
</dbReference>
<dbReference type="EC" id="1.3.1.56" evidence="5"/>
<name>A0AAU7B081_9ACTN</name>
<dbReference type="GO" id="GO:0018509">
    <property type="term" value="F:cis-2,3-dihydrobiphenyl-2,3-diol dehydrogenase activity"/>
    <property type="evidence" value="ECO:0007669"/>
    <property type="project" value="UniProtKB-EC"/>
</dbReference>
<dbReference type="Pfam" id="PF00106">
    <property type="entry name" value="adh_short"/>
    <property type="match status" value="1"/>
</dbReference>
<dbReference type="NCBIfam" id="NF004849">
    <property type="entry name" value="PRK06200.1"/>
    <property type="match status" value="1"/>
</dbReference>
<evidence type="ECO:0000256" key="2">
    <source>
        <dbReference type="ARBA" id="ARBA00022797"/>
    </source>
</evidence>
<gene>
    <name evidence="5" type="primary">bphB</name>
    <name evidence="5" type="ORF">DSM112329_04271</name>
</gene>
<dbReference type="InterPro" id="IPR020904">
    <property type="entry name" value="Sc_DH/Rdtase_CS"/>
</dbReference>
<protein>
    <submittedName>
        <fullName evidence="5">Cis-2,3-dihydrobiphenyl-2,3-diol dehydrogenase</fullName>
        <ecNumber evidence="5">1.3.1.56</ecNumber>
    </submittedName>
</protein>